<evidence type="ECO:0000256" key="5">
    <source>
        <dbReference type="ARBA" id="ARBA00023242"/>
    </source>
</evidence>
<feature type="region of interest" description="Disordered" evidence="7">
    <location>
        <begin position="482"/>
        <end position="566"/>
    </location>
</feature>
<evidence type="ECO:0000256" key="4">
    <source>
        <dbReference type="ARBA" id="ARBA00023163"/>
    </source>
</evidence>
<accession>A0A3Q0ISI2</accession>
<name>A0A3Q0ISI2_DIACI</name>
<feature type="compositionally biased region" description="Polar residues" evidence="7">
    <location>
        <begin position="165"/>
        <end position="180"/>
    </location>
</feature>
<feature type="domain" description="BZIP" evidence="8">
    <location>
        <begin position="6"/>
        <end position="61"/>
    </location>
</feature>
<keyword evidence="2" id="KW-0805">Transcription regulation</keyword>
<feature type="region of interest" description="Disordered" evidence="7">
    <location>
        <begin position="165"/>
        <end position="241"/>
    </location>
</feature>
<dbReference type="GeneID" id="103506815"/>
<evidence type="ECO:0000256" key="7">
    <source>
        <dbReference type="SAM" id="MobiDB-lite"/>
    </source>
</evidence>
<evidence type="ECO:0000313" key="9">
    <source>
        <dbReference type="Proteomes" id="UP000079169"/>
    </source>
</evidence>
<dbReference type="Pfam" id="PF07716">
    <property type="entry name" value="bZIP_2"/>
    <property type="match status" value="1"/>
</dbReference>
<keyword evidence="4" id="KW-0804">Transcription</keyword>
<evidence type="ECO:0000256" key="3">
    <source>
        <dbReference type="ARBA" id="ARBA00023125"/>
    </source>
</evidence>
<dbReference type="GO" id="GO:0000981">
    <property type="term" value="F:DNA-binding transcription factor activity, RNA polymerase II-specific"/>
    <property type="evidence" value="ECO:0007669"/>
    <property type="project" value="TreeGrafter"/>
</dbReference>
<dbReference type="PANTHER" id="PTHR46542">
    <property type="entry name" value="X-BOX BINDING PROTEIN 1"/>
    <property type="match status" value="1"/>
</dbReference>
<evidence type="ECO:0000256" key="6">
    <source>
        <dbReference type="ARBA" id="ARBA00040165"/>
    </source>
</evidence>
<evidence type="ECO:0000256" key="2">
    <source>
        <dbReference type="ARBA" id="ARBA00023015"/>
    </source>
</evidence>
<dbReference type="CTD" id="7494"/>
<keyword evidence="5" id="KW-0539">Nucleus</keyword>
<dbReference type="Proteomes" id="UP000079169">
    <property type="component" value="Unplaced"/>
</dbReference>
<dbReference type="SUPFAM" id="SSF57959">
    <property type="entry name" value="Leucine zipper domain"/>
    <property type="match status" value="1"/>
</dbReference>
<feature type="compositionally biased region" description="Basic residues" evidence="7">
    <location>
        <begin position="547"/>
        <end position="564"/>
    </location>
</feature>
<evidence type="ECO:0000313" key="10">
    <source>
        <dbReference type="RefSeq" id="XP_026677593.1"/>
    </source>
</evidence>
<proteinExistence type="predicted"/>
<evidence type="ECO:0000256" key="1">
    <source>
        <dbReference type="ARBA" id="ARBA00022843"/>
    </source>
</evidence>
<dbReference type="InterPro" id="IPR046347">
    <property type="entry name" value="bZIP_sf"/>
</dbReference>
<organism evidence="9 10">
    <name type="scientific">Diaphorina citri</name>
    <name type="common">Asian citrus psyllid</name>
    <dbReference type="NCBI Taxonomy" id="121845"/>
    <lineage>
        <taxon>Eukaryota</taxon>
        <taxon>Metazoa</taxon>
        <taxon>Ecdysozoa</taxon>
        <taxon>Arthropoda</taxon>
        <taxon>Hexapoda</taxon>
        <taxon>Insecta</taxon>
        <taxon>Pterygota</taxon>
        <taxon>Neoptera</taxon>
        <taxon>Paraneoptera</taxon>
        <taxon>Hemiptera</taxon>
        <taxon>Sternorrhyncha</taxon>
        <taxon>Psylloidea</taxon>
        <taxon>Psyllidae</taxon>
        <taxon>Diaphorininae</taxon>
        <taxon>Diaphorina</taxon>
    </lineage>
</organism>
<gene>
    <name evidence="10" type="primary">LOC103506815</name>
</gene>
<dbReference type="PANTHER" id="PTHR46542:SF1">
    <property type="entry name" value="X-BOX BINDING PROTEIN 1"/>
    <property type="match status" value="1"/>
</dbReference>
<dbReference type="GO" id="GO:0005634">
    <property type="term" value="C:nucleus"/>
    <property type="evidence" value="ECO:0007669"/>
    <property type="project" value="TreeGrafter"/>
</dbReference>
<dbReference type="RefSeq" id="XP_026677593.1">
    <property type="nucleotide sequence ID" value="XM_026821792.1"/>
</dbReference>
<dbReference type="STRING" id="121845.A0A3Q0ISI2"/>
<dbReference type="SMART" id="SM00338">
    <property type="entry name" value="BRLZ"/>
    <property type="match status" value="1"/>
</dbReference>
<dbReference type="GO" id="GO:0000977">
    <property type="term" value="F:RNA polymerase II transcription regulatory region sequence-specific DNA binding"/>
    <property type="evidence" value="ECO:0007669"/>
    <property type="project" value="TreeGrafter"/>
</dbReference>
<keyword evidence="1" id="KW-0832">Ubl conjugation</keyword>
<dbReference type="Gene3D" id="1.20.5.170">
    <property type="match status" value="1"/>
</dbReference>
<reference evidence="10" key="1">
    <citation type="submission" date="2025-08" db="UniProtKB">
        <authorList>
            <consortium name="RefSeq"/>
        </authorList>
    </citation>
    <scope>IDENTIFICATION</scope>
</reference>
<keyword evidence="9" id="KW-1185">Reference proteome</keyword>
<dbReference type="InterPro" id="IPR004827">
    <property type="entry name" value="bZIP"/>
</dbReference>
<dbReference type="PROSITE" id="PS00036">
    <property type="entry name" value="BZIP_BASIC"/>
    <property type="match status" value="1"/>
</dbReference>
<dbReference type="InterPro" id="IPR052470">
    <property type="entry name" value="ER_Stress-Reg_TF"/>
</dbReference>
<evidence type="ECO:0000259" key="8">
    <source>
        <dbReference type="PROSITE" id="PS50217"/>
    </source>
</evidence>
<keyword evidence="3" id="KW-0238">DNA-binding</keyword>
<feature type="compositionally biased region" description="Polar residues" evidence="7">
    <location>
        <begin position="482"/>
        <end position="546"/>
    </location>
</feature>
<sequence length="802" mass="86319">MPPSNKKLKNREAAQTSRDRKKARMTELELQVRYLQEQNERLRCEKEDVCKENERLKQKLTHPATHQAPARISRILGIVSAADSRPDAKGDSSSLPLSLHGVQSVARDSGVGKHCGHAPTDCSTDTYQHNAWSQDEEWDWLLDLEAGTSPVSVQQLEHFTASLLESTPPHNSEGAESSTPVVEHGAPSLASHPLPSLQRAPLSPSPAPTGSYPPTCQTPAISGNPGGRHNEEGAGPVLRKSRPTTLYKRIVPKSVGSCELGLNRVSPAYTVRQYPDRVRPVLPQSYLNIGPPGSIVSVGSSLHIGPCLNISPNLNTIPSNLNLSPKSISSKLNTSPNGNHHSQRPQNASRIQKYVQSNALLVPTTKTRPGGKKLYSPAALPSVDHDYFKVEETRESTCYEETCVKQREEDVQGGLESEISIEDAVEEVVTSDGECGSPCNMGTSSDMMSTPCSIPSVTHLSDIVDEMTDLLTGCGRSISSDQFNCTSRNNRNQSDCNENNGNPSNYTASGNGMNQGISTSNGTNQDTIPSQVNGANQNTIPTQGNSHAKRPSGRRPSKPSKSRRRQDMITAIVDDIQSFETRHSPMGNGKPDLDALSEKSHGNAALFNAKPFNGADTLFSGVQSNSSLSNSSLLASSLSSLYQPDLVPCPFDIELPDDLALDGDLTLDSGMSTLETNMTSLNRGMSILESNLTLGNDLTTLENGMSSLDSNLTLENDLTRLESGMSRLDSNMTLDSAVSTLIQDDGLVGSSKTSICSEDRGYESVDSPLSDSSIGDLPLSDSSMGDFIMNDSFLFPDLSLEL</sequence>
<dbReference type="PROSITE" id="PS50217">
    <property type="entry name" value="BZIP"/>
    <property type="match status" value="1"/>
</dbReference>
<feature type="region of interest" description="Disordered" evidence="7">
    <location>
        <begin position="1"/>
        <end position="24"/>
    </location>
</feature>
<dbReference type="AlphaFoldDB" id="A0A3Q0ISI2"/>
<dbReference type="KEGG" id="dci:103506815"/>
<feature type="compositionally biased region" description="Polar residues" evidence="7">
    <location>
        <begin position="212"/>
        <end position="221"/>
    </location>
</feature>
<dbReference type="CDD" id="cd14691">
    <property type="entry name" value="bZIP_XBP1"/>
    <property type="match status" value="1"/>
</dbReference>
<protein>
    <recommendedName>
        <fullName evidence="6">X-box-binding protein 1</fullName>
    </recommendedName>
</protein>
<feature type="region of interest" description="Disordered" evidence="7">
    <location>
        <begin position="325"/>
        <end position="348"/>
    </location>
</feature>
<dbReference type="PaxDb" id="121845-A0A3Q0ISI2"/>